<protein>
    <submittedName>
        <fullName evidence="1">Uncharacterized protein</fullName>
    </submittedName>
</protein>
<dbReference type="Proteomes" id="UP000324800">
    <property type="component" value="Unassembled WGS sequence"/>
</dbReference>
<dbReference type="EMBL" id="SNRW01031193">
    <property type="protein sequence ID" value="KAA6357577.1"/>
    <property type="molecule type" value="Genomic_DNA"/>
</dbReference>
<organism evidence="1 2">
    <name type="scientific">Streblomastix strix</name>
    <dbReference type="NCBI Taxonomy" id="222440"/>
    <lineage>
        <taxon>Eukaryota</taxon>
        <taxon>Metamonada</taxon>
        <taxon>Preaxostyla</taxon>
        <taxon>Oxymonadida</taxon>
        <taxon>Streblomastigidae</taxon>
        <taxon>Streblomastix</taxon>
    </lineage>
</organism>
<feature type="non-terminal residue" evidence="1">
    <location>
        <position position="1"/>
    </location>
</feature>
<evidence type="ECO:0000313" key="1">
    <source>
        <dbReference type="EMBL" id="KAA6357577.1"/>
    </source>
</evidence>
<dbReference type="AlphaFoldDB" id="A0A5J4TH89"/>
<sequence length="106" mass="11211">EEQMHAKVCVEDSHATGVHPVGVGSVKVPPVHGFEAKHSQYGYELSALGSQMQFGGQSANQQYAGHCVPIVQDPVLGSPLGRHGHLSVGVYSSNISYDGHKHPVGE</sequence>
<accession>A0A5J4TH89</accession>
<name>A0A5J4TH89_9EUKA</name>
<gene>
    <name evidence="1" type="ORF">EZS28_046895</name>
</gene>
<reference evidence="1 2" key="1">
    <citation type="submission" date="2019-03" db="EMBL/GenBank/DDBJ databases">
        <title>Single cell metagenomics reveals metabolic interactions within the superorganism composed of flagellate Streblomastix strix and complex community of Bacteroidetes bacteria on its surface.</title>
        <authorList>
            <person name="Treitli S.C."/>
            <person name="Kolisko M."/>
            <person name="Husnik F."/>
            <person name="Keeling P."/>
            <person name="Hampl V."/>
        </authorList>
    </citation>
    <scope>NUCLEOTIDE SEQUENCE [LARGE SCALE GENOMIC DNA]</scope>
    <source>
        <strain evidence="1">ST1C</strain>
    </source>
</reference>
<evidence type="ECO:0000313" key="2">
    <source>
        <dbReference type="Proteomes" id="UP000324800"/>
    </source>
</evidence>
<comment type="caution">
    <text evidence="1">The sequence shown here is derived from an EMBL/GenBank/DDBJ whole genome shotgun (WGS) entry which is preliminary data.</text>
</comment>
<proteinExistence type="predicted"/>